<dbReference type="AlphaFoldDB" id="H9UG76"/>
<dbReference type="CDD" id="cd01536">
    <property type="entry name" value="PBP1_ABC_sugar_binding-like"/>
    <property type="match status" value="1"/>
</dbReference>
<dbReference type="PANTHER" id="PTHR46847">
    <property type="entry name" value="D-ALLOSE-BINDING PERIPLASMIC PROTEIN-RELATED"/>
    <property type="match status" value="1"/>
</dbReference>
<dbReference type="GO" id="GO:0030246">
    <property type="term" value="F:carbohydrate binding"/>
    <property type="evidence" value="ECO:0007669"/>
    <property type="project" value="UniProtKB-ARBA"/>
</dbReference>
<dbReference type="GO" id="GO:0030313">
    <property type="term" value="C:cell envelope"/>
    <property type="evidence" value="ECO:0007669"/>
    <property type="project" value="UniProtKB-SubCell"/>
</dbReference>
<dbReference type="OrthoDB" id="9814427at2"/>
<evidence type="ECO:0000256" key="1">
    <source>
        <dbReference type="ARBA" id="ARBA00004196"/>
    </source>
</evidence>
<dbReference type="KEGG" id="sfc:Spiaf_0414"/>
<dbReference type="EMBL" id="CP003282">
    <property type="protein sequence ID" value="AFG36519.1"/>
    <property type="molecule type" value="Genomic_DNA"/>
</dbReference>
<keyword evidence="6" id="KW-0762">Sugar transport</keyword>
<dbReference type="RefSeq" id="WP_014454516.1">
    <property type="nucleotide sequence ID" value="NC_017098.1"/>
</dbReference>
<reference evidence="7" key="1">
    <citation type="journal article" date="2013" name="Stand. Genomic Sci.">
        <title>Complete genome sequence of the halophilic bacterium Spirochaeta africana type strain (Z-7692(T)) from the alkaline Lake Magadi in the East African Rift.</title>
        <authorList>
            <person name="Liolos K."/>
            <person name="Abt B."/>
            <person name="Scheuner C."/>
            <person name="Teshima H."/>
            <person name="Held B."/>
            <person name="Lapidus A."/>
            <person name="Nolan M."/>
            <person name="Lucas S."/>
            <person name="Deshpande S."/>
            <person name="Cheng J.F."/>
            <person name="Tapia R."/>
            <person name="Goodwin L.A."/>
            <person name="Pitluck S."/>
            <person name="Pagani I."/>
            <person name="Ivanova N."/>
            <person name="Mavromatis K."/>
            <person name="Mikhailova N."/>
            <person name="Huntemann M."/>
            <person name="Pati A."/>
            <person name="Chen A."/>
            <person name="Palaniappan K."/>
            <person name="Land M."/>
            <person name="Rohde M."/>
            <person name="Tindall B.J."/>
            <person name="Detter J.C."/>
            <person name="Goker M."/>
            <person name="Bristow J."/>
            <person name="Eisen J.A."/>
            <person name="Markowitz V."/>
            <person name="Hugenholtz P."/>
            <person name="Woyke T."/>
            <person name="Klenk H.P."/>
            <person name="Kyrpides N.C."/>
        </authorList>
    </citation>
    <scope>NUCLEOTIDE SEQUENCE</scope>
    <source>
        <strain evidence="7">ATCC 700263 / DSM 8902 / Z-7692</strain>
    </source>
</reference>
<organism evidence="6 7">
    <name type="scientific">Spirochaeta africana (strain ATCC 700263 / DSM 8902 / Z-7692)</name>
    <dbReference type="NCBI Taxonomy" id="889378"/>
    <lineage>
        <taxon>Bacteria</taxon>
        <taxon>Pseudomonadati</taxon>
        <taxon>Spirochaetota</taxon>
        <taxon>Spirochaetia</taxon>
        <taxon>Spirochaetales</taxon>
        <taxon>Spirochaetaceae</taxon>
        <taxon>Spirochaeta</taxon>
    </lineage>
</organism>
<dbReference type="HOGENOM" id="CLU_037628_3_2_12"/>
<dbReference type="SUPFAM" id="SSF53822">
    <property type="entry name" value="Periplasmic binding protein-like I"/>
    <property type="match status" value="1"/>
</dbReference>
<evidence type="ECO:0000256" key="2">
    <source>
        <dbReference type="ARBA" id="ARBA00007639"/>
    </source>
</evidence>
<protein>
    <submittedName>
        <fullName evidence="6">ABC-type sugar transport system, periplasmic component</fullName>
    </submittedName>
</protein>
<evidence type="ECO:0000313" key="6">
    <source>
        <dbReference type="EMBL" id="AFG36519.1"/>
    </source>
</evidence>
<dbReference type="STRING" id="889378.Spiaf_0414"/>
<keyword evidence="6" id="KW-0813">Transport</keyword>
<feature type="domain" description="Periplasmic binding protein" evidence="5">
    <location>
        <begin position="34"/>
        <end position="288"/>
    </location>
</feature>
<comment type="similarity">
    <text evidence="2">Belongs to the bacterial solute-binding protein 2 family.</text>
</comment>
<evidence type="ECO:0000256" key="4">
    <source>
        <dbReference type="SAM" id="SignalP"/>
    </source>
</evidence>
<comment type="subcellular location">
    <subcellularLocation>
        <location evidence="1">Cell envelope</location>
    </subcellularLocation>
</comment>
<name>H9UG76_SPIAZ</name>
<dbReference type="PATRIC" id="fig|889378.3.peg.422"/>
<evidence type="ECO:0000256" key="3">
    <source>
        <dbReference type="ARBA" id="ARBA00022729"/>
    </source>
</evidence>
<dbReference type="InterPro" id="IPR028082">
    <property type="entry name" value="Peripla_BP_I"/>
</dbReference>
<keyword evidence="3 4" id="KW-0732">Signal</keyword>
<evidence type="ECO:0000259" key="5">
    <source>
        <dbReference type="Pfam" id="PF13407"/>
    </source>
</evidence>
<evidence type="ECO:0000313" key="7">
    <source>
        <dbReference type="Proteomes" id="UP000007383"/>
    </source>
</evidence>
<dbReference type="eggNOG" id="COG1879">
    <property type="taxonomic scope" value="Bacteria"/>
</dbReference>
<feature type="chain" id="PRO_5003623569" evidence="4">
    <location>
        <begin position="24"/>
        <end position="327"/>
    </location>
</feature>
<dbReference type="Pfam" id="PF13407">
    <property type="entry name" value="Peripla_BP_4"/>
    <property type="match status" value="1"/>
</dbReference>
<accession>H9UG76</accession>
<feature type="signal peptide" evidence="4">
    <location>
        <begin position="1"/>
        <end position="23"/>
    </location>
</feature>
<sequence>MRKLLIIGLSVVMMLALTGTVFARGQVEDGDMRIAYIARAQGDSFAAWLANAVVEEVETYDGVSVTVFDGQSRNELIADHIENAIVNQFDLILLQPLDSVAQVAPVREAIAAGLHVVTVNNMINDPTVPAIDADPIEQAAGNAELAVTQVPQNANVVVLMGPSGNMHSDQRRVGWQQYFFDERPDVTILDEQIAHWNKEEAMAIMEDWIQTYPQIDAVISMNDNMAAGAIEALIDAQGEENLPYVYGVDGTAEAALLIRDGLMTSTTLQSAYELAEVSVQLSYDILTGAVQVDYQTDREPVMIGAPLIIQDNAEEFIEMHRRAGNLR</sequence>
<dbReference type="InterPro" id="IPR025997">
    <property type="entry name" value="SBP_2_dom"/>
</dbReference>
<proteinExistence type="inferred from homology"/>
<gene>
    <name evidence="6" type="ordered locus">Spiaf_0414</name>
</gene>
<keyword evidence="7" id="KW-1185">Reference proteome</keyword>
<dbReference type="PANTHER" id="PTHR46847:SF1">
    <property type="entry name" value="D-ALLOSE-BINDING PERIPLASMIC PROTEIN-RELATED"/>
    <property type="match status" value="1"/>
</dbReference>
<dbReference type="Proteomes" id="UP000007383">
    <property type="component" value="Chromosome"/>
</dbReference>
<dbReference type="Gene3D" id="3.40.50.2300">
    <property type="match status" value="2"/>
</dbReference>